<evidence type="ECO:0000256" key="1">
    <source>
        <dbReference type="SAM" id="MobiDB-lite"/>
    </source>
</evidence>
<accession>A0ABS1FHB7</accession>
<dbReference type="RefSeq" id="WP_200199481.1">
    <property type="nucleotide sequence ID" value="NZ_JAENHM010000093.1"/>
</dbReference>
<protein>
    <submittedName>
        <fullName evidence="2">Uncharacterized protein</fullName>
    </submittedName>
</protein>
<reference evidence="3" key="1">
    <citation type="submission" date="2021-01" db="EMBL/GenBank/DDBJ databases">
        <title>Genome public.</title>
        <authorList>
            <person name="Liu C."/>
            <person name="Sun Q."/>
        </authorList>
    </citation>
    <scope>NUCLEOTIDE SEQUENCE [LARGE SCALE GENOMIC DNA]</scope>
    <source>
        <strain evidence="3">YIM B02556</strain>
    </source>
</reference>
<evidence type="ECO:0000313" key="2">
    <source>
        <dbReference type="EMBL" id="MBK1842818.1"/>
    </source>
</evidence>
<keyword evidence="3" id="KW-1185">Reference proteome</keyword>
<comment type="caution">
    <text evidence="2">The sequence shown here is derived from an EMBL/GenBank/DDBJ whole genome shotgun (WGS) entry which is preliminary data.</text>
</comment>
<organism evidence="2 3">
    <name type="scientific">Azospirillum endophyticum</name>
    <dbReference type="NCBI Taxonomy" id="2800326"/>
    <lineage>
        <taxon>Bacteria</taxon>
        <taxon>Pseudomonadati</taxon>
        <taxon>Pseudomonadota</taxon>
        <taxon>Alphaproteobacteria</taxon>
        <taxon>Rhodospirillales</taxon>
        <taxon>Azospirillaceae</taxon>
        <taxon>Azospirillum</taxon>
    </lineage>
</organism>
<feature type="compositionally biased region" description="Polar residues" evidence="1">
    <location>
        <begin position="227"/>
        <end position="237"/>
    </location>
</feature>
<dbReference type="Proteomes" id="UP000652760">
    <property type="component" value="Unassembled WGS sequence"/>
</dbReference>
<sequence length="272" mass="30914">MFKTRPITSHHLWELIEHWVVERMTPGVIWLPGGWTRWAMDDLHAYTLDHALLNSRPDSGSDASSLPVDLSREFPNLMGDDPPLGFTLNRHHKGEQTLFISLHTQSPHRSQDDLVDGVRATLSRLKHSRHHHDDGDEVFGLVALVLRHDLRERLVRELDFKHHFSVQVKGYGNGDAPTVHALSHRVSRHHHRPSETAADDADLQDEQLAIPQREHGRRGRGRPVNPFLTSGDESQSAFFYDPPESDRPPTPVRSPAYPPVYSLFHDNSGSVD</sequence>
<dbReference type="EMBL" id="JAENHM010000093">
    <property type="protein sequence ID" value="MBK1842818.1"/>
    <property type="molecule type" value="Genomic_DNA"/>
</dbReference>
<gene>
    <name evidence="2" type="ORF">JHL17_36040</name>
</gene>
<feature type="compositionally biased region" description="Pro residues" evidence="1">
    <location>
        <begin position="248"/>
        <end position="258"/>
    </location>
</feature>
<feature type="region of interest" description="Disordered" evidence="1">
    <location>
        <begin position="211"/>
        <end position="272"/>
    </location>
</feature>
<evidence type="ECO:0000313" key="3">
    <source>
        <dbReference type="Proteomes" id="UP000652760"/>
    </source>
</evidence>
<proteinExistence type="predicted"/>
<name>A0ABS1FHB7_9PROT</name>